<dbReference type="AlphaFoldDB" id="A0A1I5JRW8"/>
<comment type="similarity">
    <text evidence="1">Belongs to the MlaE permease family.</text>
</comment>
<protein>
    <submittedName>
        <fullName evidence="2">Phospholipid/cholesterol/gamma-HCH transport system permease protein</fullName>
    </submittedName>
</protein>
<proteinExistence type="inferred from homology"/>
<feature type="transmembrane region" description="Helical" evidence="1">
    <location>
        <begin position="260"/>
        <end position="279"/>
    </location>
</feature>
<gene>
    <name evidence="2" type="ORF">SAMN05216601_101713</name>
</gene>
<evidence type="ECO:0000313" key="2">
    <source>
        <dbReference type="EMBL" id="SFO75243.1"/>
    </source>
</evidence>
<dbReference type="Pfam" id="PF02405">
    <property type="entry name" value="MlaE"/>
    <property type="match status" value="1"/>
</dbReference>
<dbReference type="PANTHER" id="PTHR30188">
    <property type="entry name" value="ABC TRANSPORTER PERMEASE PROTEIN-RELATED"/>
    <property type="match status" value="1"/>
</dbReference>
<keyword evidence="1" id="KW-0472">Membrane</keyword>
<dbReference type="STRING" id="658457.SAMN05216601_101713"/>
<dbReference type="PANTHER" id="PTHR30188:SF3">
    <property type="entry name" value="ABC TRANSPORTER PERMEASE"/>
    <property type="match status" value="1"/>
</dbReference>
<reference evidence="2 3" key="1">
    <citation type="submission" date="2016-10" db="EMBL/GenBank/DDBJ databases">
        <authorList>
            <person name="de Groot N.N."/>
        </authorList>
    </citation>
    <scope>NUCLEOTIDE SEQUENCE [LARGE SCALE GENOMIC DNA]</scope>
    <source>
        <strain evidence="2 3">CCUG 59231</strain>
    </source>
</reference>
<keyword evidence="1" id="KW-1133">Transmembrane helix</keyword>
<feature type="transmembrane region" description="Helical" evidence="1">
    <location>
        <begin position="135"/>
        <end position="152"/>
    </location>
</feature>
<name>A0A1I5JRW8_9GAMM</name>
<dbReference type="RefSeq" id="WP_074936744.1">
    <property type="nucleotide sequence ID" value="NZ_FOWP01000001.1"/>
</dbReference>
<keyword evidence="1" id="KW-1003">Cell membrane</keyword>
<dbReference type="EMBL" id="FOWP01000001">
    <property type="protein sequence ID" value="SFO75243.1"/>
    <property type="molecule type" value="Genomic_DNA"/>
</dbReference>
<sequence>MTTPYLTLQQTSSTDAASGLRLGGDWTLAHYSQLEPQVLALRERVKSKDPVDLSQLAALDTAGAALLVELFGSERLSQLIKQSELDEQRRALLLTVADAMADSQHAQTPPEPSVLREVLGHIGEVVESMWHQGRALLGFMGLTLTSMLAILVRPTRWRLTSLTAHLEQCGLNAVPIVALLTFLVGAVVAFLGATILADFGASIYTVNLVAFSFLREFGVLLTAILMAGRTASAFTAQIGSMKANEEIDAIRTLGLSPIELLVLPRVFAMLIALPILTFIAMLSGMLGGALVCALSLDIPLAMYLSILQESDLLRHFLVGLLKAPIFAFLIALIGCLEGFKVSGSAQSVGEHTTSAVVQSIFVVILLDALAALFLMEMGW</sequence>
<accession>A0A1I5JRW8</accession>
<dbReference type="NCBIfam" id="TIGR00056">
    <property type="entry name" value="MlaE family lipid ABC transporter permease subunit"/>
    <property type="match status" value="1"/>
</dbReference>
<evidence type="ECO:0000256" key="1">
    <source>
        <dbReference type="RuleBase" id="RU362044"/>
    </source>
</evidence>
<feature type="transmembrane region" description="Helical" evidence="1">
    <location>
        <begin position="356"/>
        <end position="375"/>
    </location>
</feature>
<organism evidence="2 3">
    <name type="scientific">Ectopseudomonas composti</name>
    <dbReference type="NCBI Taxonomy" id="658457"/>
    <lineage>
        <taxon>Bacteria</taxon>
        <taxon>Pseudomonadati</taxon>
        <taxon>Pseudomonadota</taxon>
        <taxon>Gammaproteobacteria</taxon>
        <taxon>Pseudomonadales</taxon>
        <taxon>Pseudomonadaceae</taxon>
        <taxon>Ectopseudomonas</taxon>
    </lineage>
</organism>
<dbReference type="GO" id="GO:0043190">
    <property type="term" value="C:ATP-binding cassette (ABC) transporter complex"/>
    <property type="evidence" value="ECO:0007669"/>
    <property type="project" value="InterPro"/>
</dbReference>
<evidence type="ECO:0000313" key="3">
    <source>
        <dbReference type="Proteomes" id="UP000182400"/>
    </source>
</evidence>
<feature type="transmembrane region" description="Helical" evidence="1">
    <location>
        <begin position="316"/>
        <end position="336"/>
    </location>
</feature>
<dbReference type="OrthoDB" id="9810518at2"/>
<feature type="transmembrane region" description="Helical" evidence="1">
    <location>
        <begin position="285"/>
        <end position="304"/>
    </location>
</feature>
<dbReference type="InterPro" id="IPR003453">
    <property type="entry name" value="ABC_MlaE_roteobac"/>
</dbReference>
<comment type="subcellular location">
    <subcellularLocation>
        <location evidence="1">Cell inner membrane</location>
        <topology evidence="1">Multi-pass membrane protein</topology>
    </subcellularLocation>
</comment>
<dbReference type="GO" id="GO:0005548">
    <property type="term" value="F:phospholipid transporter activity"/>
    <property type="evidence" value="ECO:0007669"/>
    <property type="project" value="TreeGrafter"/>
</dbReference>
<dbReference type="Proteomes" id="UP000182400">
    <property type="component" value="Unassembled WGS sequence"/>
</dbReference>
<feature type="transmembrane region" description="Helical" evidence="1">
    <location>
        <begin position="173"/>
        <end position="197"/>
    </location>
</feature>
<keyword evidence="1" id="KW-0812">Transmembrane</keyword>
<keyword evidence="1" id="KW-0997">Cell inner membrane</keyword>
<dbReference type="InterPro" id="IPR030802">
    <property type="entry name" value="Permease_MalE"/>
</dbReference>